<protein>
    <recommendedName>
        <fullName evidence="4">Secreted protein</fullName>
    </recommendedName>
</protein>
<accession>A0ABS1W142</accession>
<sequence length="139" mass="15156">MRKTAALVATSVLAAGTALLGTAGPASAAPCEAIQEKNTAAYGVVQNAIFFDCNAKILQFDTYASVPIKAESWVRVIYLNGRQSVVLKYTNDNNGKQGDADFKWHFWNPIDRPSVRRIEFHTALGPDGNVTWVDKAIDL</sequence>
<feature type="chain" id="PRO_5047171622" description="Secreted protein" evidence="1">
    <location>
        <begin position="29"/>
        <end position="139"/>
    </location>
</feature>
<organism evidence="2 3">
    <name type="scientific">Paractinoplanes lichenicola</name>
    <dbReference type="NCBI Taxonomy" id="2802976"/>
    <lineage>
        <taxon>Bacteria</taxon>
        <taxon>Bacillati</taxon>
        <taxon>Actinomycetota</taxon>
        <taxon>Actinomycetes</taxon>
        <taxon>Micromonosporales</taxon>
        <taxon>Micromonosporaceae</taxon>
        <taxon>Paractinoplanes</taxon>
    </lineage>
</organism>
<dbReference type="EMBL" id="JAENHO010000013">
    <property type="protein sequence ID" value="MBL7260283.1"/>
    <property type="molecule type" value="Genomic_DNA"/>
</dbReference>
<reference evidence="2 3" key="1">
    <citation type="submission" date="2021-01" db="EMBL/GenBank/DDBJ databases">
        <title>Actinoplanes sp. nov. LDG1-01 isolated from lichen.</title>
        <authorList>
            <person name="Saeng-In P."/>
            <person name="Phongsopitanun W."/>
            <person name="Kanchanasin P."/>
            <person name="Yuki M."/>
            <person name="Kudo T."/>
            <person name="Ohkuma M."/>
            <person name="Tanasupawat S."/>
        </authorList>
    </citation>
    <scope>NUCLEOTIDE SEQUENCE [LARGE SCALE GENOMIC DNA]</scope>
    <source>
        <strain evidence="2 3">LDG1-01</strain>
    </source>
</reference>
<gene>
    <name evidence="2" type="ORF">JKJ07_38895</name>
</gene>
<evidence type="ECO:0008006" key="4">
    <source>
        <dbReference type="Google" id="ProtNLM"/>
    </source>
</evidence>
<name>A0ABS1W142_9ACTN</name>
<keyword evidence="1" id="KW-0732">Signal</keyword>
<dbReference type="Proteomes" id="UP000598996">
    <property type="component" value="Unassembled WGS sequence"/>
</dbReference>
<evidence type="ECO:0000256" key="1">
    <source>
        <dbReference type="SAM" id="SignalP"/>
    </source>
</evidence>
<comment type="caution">
    <text evidence="2">The sequence shown here is derived from an EMBL/GenBank/DDBJ whole genome shotgun (WGS) entry which is preliminary data.</text>
</comment>
<keyword evidence="3" id="KW-1185">Reference proteome</keyword>
<evidence type="ECO:0000313" key="2">
    <source>
        <dbReference type="EMBL" id="MBL7260283.1"/>
    </source>
</evidence>
<dbReference type="RefSeq" id="WP_202997010.1">
    <property type="nucleotide sequence ID" value="NZ_JAENHO010000013.1"/>
</dbReference>
<feature type="signal peptide" evidence="1">
    <location>
        <begin position="1"/>
        <end position="28"/>
    </location>
</feature>
<proteinExistence type="predicted"/>
<evidence type="ECO:0000313" key="3">
    <source>
        <dbReference type="Proteomes" id="UP000598996"/>
    </source>
</evidence>